<dbReference type="FunFam" id="2.30.33.40:FF:000001">
    <property type="entry name" value="10 kDa chaperonin"/>
    <property type="match status" value="1"/>
</dbReference>
<dbReference type="Proteomes" id="UP000176682">
    <property type="component" value="Unassembled WGS sequence"/>
</dbReference>
<comment type="caution">
    <text evidence="5">The sequence shown here is derived from an EMBL/GenBank/DDBJ whole genome shotgun (WGS) entry which is preliminary data.</text>
</comment>
<dbReference type="SUPFAM" id="SSF50129">
    <property type="entry name" value="GroES-like"/>
    <property type="match status" value="1"/>
</dbReference>
<keyword evidence="3" id="KW-0963">Cytoplasm</keyword>
<dbReference type="AlphaFoldDB" id="A0A1F5FH01"/>
<gene>
    <name evidence="3" type="primary">groES</name>
    <name evidence="3" type="synonym">groS</name>
    <name evidence="5" type="ORF">A2368_03260</name>
</gene>
<evidence type="ECO:0000256" key="4">
    <source>
        <dbReference type="RuleBase" id="RU000535"/>
    </source>
</evidence>
<dbReference type="PANTHER" id="PTHR10772:SF58">
    <property type="entry name" value="CO-CHAPERONIN GROES"/>
    <property type="match status" value="1"/>
</dbReference>
<comment type="similarity">
    <text evidence="1 3 4">Belongs to the GroES chaperonin family.</text>
</comment>
<keyword evidence="2 3" id="KW-0143">Chaperone</keyword>
<dbReference type="GO" id="GO:0005524">
    <property type="term" value="F:ATP binding"/>
    <property type="evidence" value="ECO:0007669"/>
    <property type="project" value="InterPro"/>
</dbReference>
<evidence type="ECO:0000313" key="6">
    <source>
        <dbReference type="Proteomes" id="UP000176682"/>
    </source>
</evidence>
<dbReference type="InterPro" id="IPR037124">
    <property type="entry name" value="Chaperonin_GroES_sf"/>
</dbReference>
<protein>
    <recommendedName>
        <fullName evidence="3">Co-chaperonin GroES</fullName>
    </recommendedName>
    <alternativeName>
        <fullName evidence="3">10 kDa chaperonin</fullName>
    </alternativeName>
    <alternativeName>
        <fullName evidence="3">Chaperonin-10</fullName>
        <shortName evidence="3">Cpn10</shortName>
    </alternativeName>
</protein>
<evidence type="ECO:0000256" key="2">
    <source>
        <dbReference type="ARBA" id="ARBA00023186"/>
    </source>
</evidence>
<sequence>MSKTTSLTIDRLQPAPGYLLVEPAEAEKQTVSGIYLPDSHDEKPQYGTVLAVGADTTDDGATVTSPAKAGDTVVYKKWGGNEVTIGGSEYQFLKFEDILAIVK</sequence>
<organism evidence="5 6">
    <name type="scientific">Candidatus Collierbacteria bacterium RIFOXYB1_FULL_49_13</name>
    <dbReference type="NCBI Taxonomy" id="1817728"/>
    <lineage>
        <taxon>Bacteria</taxon>
        <taxon>Candidatus Collieribacteriota</taxon>
    </lineage>
</organism>
<dbReference type="Pfam" id="PF00166">
    <property type="entry name" value="Cpn10"/>
    <property type="match status" value="1"/>
</dbReference>
<evidence type="ECO:0000256" key="1">
    <source>
        <dbReference type="ARBA" id="ARBA00006975"/>
    </source>
</evidence>
<dbReference type="HAMAP" id="MF_00580">
    <property type="entry name" value="CH10"/>
    <property type="match status" value="1"/>
</dbReference>
<dbReference type="PRINTS" id="PR00297">
    <property type="entry name" value="CHAPERONIN10"/>
</dbReference>
<dbReference type="GO" id="GO:0046872">
    <property type="term" value="F:metal ion binding"/>
    <property type="evidence" value="ECO:0007669"/>
    <property type="project" value="TreeGrafter"/>
</dbReference>
<dbReference type="InterPro" id="IPR011032">
    <property type="entry name" value="GroES-like_sf"/>
</dbReference>
<dbReference type="SMART" id="SM00883">
    <property type="entry name" value="Cpn10"/>
    <property type="match status" value="1"/>
</dbReference>
<comment type="function">
    <text evidence="3 4">Together with the chaperonin GroEL, plays an essential role in assisting protein folding. The GroEL-GroES system forms a nano-cage that allows encapsulation of the non-native substrate proteins and provides a physical environment optimized to promote and accelerate protein folding. GroES binds to the apical surface of the GroEL ring, thereby capping the opening of the GroEL channel.</text>
</comment>
<dbReference type="GO" id="GO:0044183">
    <property type="term" value="F:protein folding chaperone"/>
    <property type="evidence" value="ECO:0007669"/>
    <property type="project" value="InterPro"/>
</dbReference>
<name>A0A1F5FH01_9BACT</name>
<dbReference type="EMBL" id="MFAM01000034">
    <property type="protein sequence ID" value="OGD78827.1"/>
    <property type="molecule type" value="Genomic_DNA"/>
</dbReference>
<dbReference type="GO" id="GO:0005737">
    <property type="term" value="C:cytoplasm"/>
    <property type="evidence" value="ECO:0007669"/>
    <property type="project" value="UniProtKB-SubCell"/>
</dbReference>
<comment type="subcellular location">
    <subcellularLocation>
        <location evidence="3">Cytoplasm</location>
    </subcellularLocation>
</comment>
<dbReference type="GO" id="GO:0051082">
    <property type="term" value="F:unfolded protein binding"/>
    <property type="evidence" value="ECO:0007669"/>
    <property type="project" value="TreeGrafter"/>
</dbReference>
<dbReference type="PANTHER" id="PTHR10772">
    <property type="entry name" value="10 KDA HEAT SHOCK PROTEIN"/>
    <property type="match status" value="1"/>
</dbReference>
<accession>A0A1F5FH01</accession>
<dbReference type="GO" id="GO:0051087">
    <property type="term" value="F:protein-folding chaperone binding"/>
    <property type="evidence" value="ECO:0007669"/>
    <property type="project" value="TreeGrafter"/>
</dbReference>
<reference evidence="5 6" key="1">
    <citation type="journal article" date="2016" name="Nat. Commun.">
        <title>Thousands of microbial genomes shed light on interconnected biogeochemical processes in an aquifer system.</title>
        <authorList>
            <person name="Anantharaman K."/>
            <person name="Brown C.T."/>
            <person name="Hug L.A."/>
            <person name="Sharon I."/>
            <person name="Castelle C.J."/>
            <person name="Probst A.J."/>
            <person name="Thomas B.C."/>
            <person name="Singh A."/>
            <person name="Wilkins M.J."/>
            <person name="Karaoz U."/>
            <person name="Brodie E.L."/>
            <person name="Williams K.H."/>
            <person name="Hubbard S.S."/>
            <person name="Banfield J.F."/>
        </authorList>
    </citation>
    <scope>NUCLEOTIDE SEQUENCE [LARGE SCALE GENOMIC DNA]</scope>
</reference>
<dbReference type="Gene3D" id="2.30.33.40">
    <property type="entry name" value="GroES chaperonin"/>
    <property type="match status" value="1"/>
</dbReference>
<dbReference type="InterPro" id="IPR020818">
    <property type="entry name" value="Chaperonin_GroES"/>
</dbReference>
<proteinExistence type="inferred from homology"/>
<evidence type="ECO:0000256" key="3">
    <source>
        <dbReference type="HAMAP-Rule" id="MF_00580"/>
    </source>
</evidence>
<dbReference type="CDD" id="cd00320">
    <property type="entry name" value="cpn10"/>
    <property type="match status" value="1"/>
</dbReference>
<evidence type="ECO:0000313" key="5">
    <source>
        <dbReference type="EMBL" id="OGD78827.1"/>
    </source>
</evidence>
<comment type="subunit">
    <text evidence="3">Heptamer of 7 subunits arranged in a ring. Interacts with the chaperonin GroEL.</text>
</comment>